<dbReference type="InParanoid" id="A0A2P5AWU4"/>
<protein>
    <submittedName>
        <fullName evidence="1">Uncharacterized protein</fullName>
    </submittedName>
</protein>
<dbReference type="EMBL" id="JXTC01000672">
    <property type="protein sequence ID" value="PON41030.1"/>
    <property type="molecule type" value="Genomic_DNA"/>
</dbReference>
<accession>A0A2P5AWU4</accession>
<reference evidence="2" key="1">
    <citation type="submission" date="2016-06" db="EMBL/GenBank/DDBJ databases">
        <title>Parallel loss of symbiosis genes in relatives of nitrogen-fixing non-legume Parasponia.</title>
        <authorList>
            <person name="Van Velzen R."/>
            <person name="Holmer R."/>
            <person name="Bu F."/>
            <person name="Rutten L."/>
            <person name="Van Zeijl A."/>
            <person name="Liu W."/>
            <person name="Santuari L."/>
            <person name="Cao Q."/>
            <person name="Sharma T."/>
            <person name="Shen D."/>
            <person name="Roswanjaya Y."/>
            <person name="Wardhani T."/>
            <person name="Kalhor M.S."/>
            <person name="Jansen J."/>
            <person name="Van den Hoogen J."/>
            <person name="Gungor B."/>
            <person name="Hartog M."/>
            <person name="Hontelez J."/>
            <person name="Verver J."/>
            <person name="Yang W.-C."/>
            <person name="Schijlen E."/>
            <person name="Repin R."/>
            <person name="Schilthuizen M."/>
            <person name="Schranz E."/>
            <person name="Heidstra R."/>
            <person name="Miyata K."/>
            <person name="Fedorova E."/>
            <person name="Kohlen W."/>
            <person name="Bisseling T."/>
            <person name="Smit S."/>
            <person name="Geurts R."/>
        </authorList>
    </citation>
    <scope>NUCLEOTIDE SEQUENCE [LARGE SCALE GENOMIC DNA]</scope>
    <source>
        <strain evidence="2">cv. RG33-2</strain>
    </source>
</reference>
<comment type="caution">
    <text evidence="1">The sequence shown here is derived from an EMBL/GenBank/DDBJ whole genome shotgun (WGS) entry which is preliminary data.</text>
</comment>
<name>A0A2P5AWU4_TREOI</name>
<sequence length="56" mass="6494">VGPLSAISDRFWAALFLQLQQKGEKKGNSHMHYIEHVYMICYIIRLKSTIVLSEDN</sequence>
<evidence type="ECO:0000313" key="2">
    <source>
        <dbReference type="Proteomes" id="UP000237000"/>
    </source>
</evidence>
<dbReference type="Proteomes" id="UP000237000">
    <property type="component" value="Unassembled WGS sequence"/>
</dbReference>
<proteinExistence type="predicted"/>
<keyword evidence="2" id="KW-1185">Reference proteome</keyword>
<organism evidence="1 2">
    <name type="scientific">Trema orientale</name>
    <name type="common">Charcoal tree</name>
    <name type="synonym">Celtis orientalis</name>
    <dbReference type="NCBI Taxonomy" id="63057"/>
    <lineage>
        <taxon>Eukaryota</taxon>
        <taxon>Viridiplantae</taxon>
        <taxon>Streptophyta</taxon>
        <taxon>Embryophyta</taxon>
        <taxon>Tracheophyta</taxon>
        <taxon>Spermatophyta</taxon>
        <taxon>Magnoliopsida</taxon>
        <taxon>eudicotyledons</taxon>
        <taxon>Gunneridae</taxon>
        <taxon>Pentapetalae</taxon>
        <taxon>rosids</taxon>
        <taxon>fabids</taxon>
        <taxon>Rosales</taxon>
        <taxon>Cannabaceae</taxon>
        <taxon>Trema</taxon>
    </lineage>
</organism>
<gene>
    <name evidence="1" type="ORF">TorRG33x02_338990</name>
</gene>
<feature type="non-terminal residue" evidence="1">
    <location>
        <position position="1"/>
    </location>
</feature>
<dbReference type="AlphaFoldDB" id="A0A2P5AWU4"/>
<evidence type="ECO:0000313" key="1">
    <source>
        <dbReference type="EMBL" id="PON41030.1"/>
    </source>
</evidence>